<feature type="non-terminal residue" evidence="1">
    <location>
        <position position="1"/>
    </location>
</feature>
<sequence length="65" mass="7325">ALDINLFLKSPIVADTSSVGKNVSSVNRSRREDFPTLELPIRRILRVAWYSSKACAIKTIMLFSK</sequence>
<evidence type="ECO:0000313" key="1">
    <source>
        <dbReference type="EMBL" id="CAG8799123.1"/>
    </source>
</evidence>
<comment type="caution">
    <text evidence="1">The sequence shown here is derived from an EMBL/GenBank/DDBJ whole genome shotgun (WGS) entry which is preliminary data.</text>
</comment>
<reference evidence="1" key="1">
    <citation type="submission" date="2021-06" db="EMBL/GenBank/DDBJ databases">
        <authorList>
            <person name="Kallberg Y."/>
            <person name="Tangrot J."/>
            <person name="Rosling A."/>
        </authorList>
    </citation>
    <scope>NUCLEOTIDE SEQUENCE</scope>
    <source>
        <strain evidence="1">28 12/20/2015</strain>
    </source>
</reference>
<name>A0ACA9RKY5_9GLOM</name>
<keyword evidence="2" id="KW-1185">Reference proteome</keyword>
<protein>
    <submittedName>
        <fullName evidence="1">11513_t:CDS:1</fullName>
    </submittedName>
</protein>
<accession>A0ACA9RKY5</accession>
<organism evidence="1 2">
    <name type="scientific">Cetraspora pellucida</name>
    <dbReference type="NCBI Taxonomy" id="1433469"/>
    <lineage>
        <taxon>Eukaryota</taxon>
        <taxon>Fungi</taxon>
        <taxon>Fungi incertae sedis</taxon>
        <taxon>Mucoromycota</taxon>
        <taxon>Glomeromycotina</taxon>
        <taxon>Glomeromycetes</taxon>
        <taxon>Diversisporales</taxon>
        <taxon>Gigasporaceae</taxon>
        <taxon>Cetraspora</taxon>
    </lineage>
</organism>
<gene>
    <name evidence="1" type="ORF">SPELUC_LOCUS17900</name>
</gene>
<dbReference type="EMBL" id="CAJVPW010077820">
    <property type="protein sequence ID" value="CAG8799123.1"/>
    <property type="molecule type" value="Genomic_DNA"/>
</dbReference>
<dbReference type="Proteomes" id="UP000789366">
    <property type="component" value="Unassembled WGS sequence"/>
</dbReference>
<proteinExistence type="predicted"/>
<evidence type="ECO:0000313" key="2">
    <source>
        <dbReference type="Proteomes" id="UP000789366"/>
    </source>
</evidence>